<proteinExistence type="predicted"/>
<name>A0AAV3RVU7_LITER</name>
<comment type="caution">
    <text evidence="2">The sequence shown here is derived from an EMBL/GenBank/DDBJ whole genome shotgun (WGS) entry which is preliminary data.</text>
</comment>
<evidence type="ECO:0000313" key="2">
    <source>
        <dbReference type="EMBL" id="GAA0185871.1"/>
    </source>
</evidence>
<dbReference type="Proteomes" id="UP001454036">
    <property type="component" value="Unassembled WGS sequence"/>
</dbReference>
<evidence type="ECO:0000256" key="1">
    <source>
        <dbReference type="SAM" id="MobiDB-lite"/>
    </source>
</evidence>
<sequence length="67" mass="6827">MQAERVFKASSKGDVIHCKIGGGAAHNARTCPRKPADGGSQPTQTKSKKQKTGASSSSQPATSTRGG</sequence>
<organism evidence="2 3">
    <name type="scientific">Lithospermum erythrorhizon</name>
    <name type="common">Purple gromwell</name>
    <name type="synonym">Lithospermum officinale var. erythrorhizon</name>
    <dbReference type="NCBI Taxonomy" id="34254"/>
    <lineage>
        <taxon>Eukaryota</taxon>
        <taxon>Viridiplantae</taxon>
        <taxon>Streptophyta</taxon>
        <taxon>Embryophyta</taxon>
        <taxon>Tracheophyta</taxon>
        <taxon>Spermatophyta</taxon>
        <taxon>Magnoliopsida</taxon>
        <taxon>eudicotyledons</taxon>
        <taxon>Gunneridae</taxon>
        <taxon>Pentapetalae</taxon>
        <taxon>asterids</taxon>
        <taxon>lamiids</taxon>
        <taxon>Boraginales</taxon>
        <taxon>Boraginaceae</taxon>
        <taxon>Boraginoideae</taxon>
        <taxon>Lithospermeae</taxon>
        <taxon>Lithospermum</taxon>
    </lineage>
</organism>
<dbReference type="AlphaFoldDB" id="A0AAV3RVU7"/>
<dbReference type="EMBL" id="BAABME010013149">
    <property type="protein sequence ID" value="GAA0185871.1"/>
    <property type="molecule type" value="Genomic_DNA"/>
</dbReference>
<keyword evidence="3" id="KW-1185">Reference proteome</keyword>
<gene>
    <name evidence="2" type="ORF">LIER_33159</name>
</gene>
<protein>
    <submittedName>
        <fullName evidence="2">Uncharacterized protein</fullName>
    </submittedName>
</protein>
<accession>A0AAV3RVU7</accession>
<feature type="region of interest" description="Disordered" evidence="1">
    <location>
        <begin position="22"/>
        <end position="67"/>
    </location>
</feature>
<reference evidence="2 3" key="1">
    <citation type="submission" date="2024-01" db="EMBL/GenBank/DDBJ databases">
        <title>The complete chloroplast genome sequence of Lithospermum erythrorhizon: insights into the phylogenetic relationship among Boraginaceae species and the maternal lineages of purple gromwells.</title>
        <authorList>
            <person name="Okada T."/>
            <person name="Watanabe K."/>
        </authorList>
    </citation>
    <scope>NUCLEOTIDE SEQUENCE [LARGE SCALE GENOMIC DNA]</scope>
</reference>
<evidence type="ECO:0000313" key="3">
    <source>
        <dbReference type="Proteomes" id="UP001454036"/>
    </source>
</evidence>